<comment type="caution">
    <text evidence="5">The sequence shown here is derived from an EMBL/GenBank/DDBJ whole genome shotgun (WGS) entry which is preliminary data.</text>
</comment>
<evidence type="ECO:0000313" key="5">
    <source>
        <dbReference type="EMBL" id="RDB58719.1"/>
    </source>
</evidence>
<dbReference type="NCBIfam" id="NF033788">
    <property type="entry name" value="HTH_metalloreg"/>
    <property type="match status" value="1"/>
</dbReference>
<dbReference type="SUPFAM" id="SSF46785">
    <property type="entry name" value="Winged helix' DNA-binding domain"/>
    <property type="match status" value="1"/>
</dbReference>
<sequence>MAQTVVEEPTIQESSLSCNCGCEQAHETAPEMPDEELLYDLADLFKVFADTTRIKILYALMGRELSVGDLAEVIGATQSAVSHQLRTLKQAHLVKFQRDGKNVIYSLSDDHVYTMIAQGMTHICE</sequence>
<evidence type="ECO:0000256" key="2">
    <source>
        <dbReference type="ARBA" id="ARBA00023125"/>
    </source>
</evidence>
<dbReference type="InterPro" id="IPR011991">
    <property type="entry name" value="ArsR-like_HTH"/>
</dbReference>
<keyword evidence="1" id="KW-0805">Transcription regulation</keyword>
<name>A0A369LJ58_9ACTN</name>
<organism evidence="5 6">
    <name type="scientific">Slackia isoflavoniconvertens</name>
    <dbReference type="NCBI Taxonomy" id="572010"/>
    <lineage>
        <taxon>Bacteria</taxon>
        <taxon>Bacillati</taxon>
        <taxon>Actinomycetota</taxon>
        <taxon>Coriobacteriia</taxon>
        <taxon>Eggerthellales</taxon>
        <taxon>Eggerthellaceae</taxon>
        <taxon>Slackia</taxon>
    </lineage>
</organism>
<feature type="domain" description="HTH arsR-type" evidence="4">
    <location>
        <begin position="33"/>
        <end position="125"/>
    </location>
</feature>
<dbReference type="PRINTS" id="PR00778">
    <property type="entry name" value="HTHARSR"/>
</dbReference>
<dbReference type="PANTHER" id="PTHR43132:SF6">
    <property type="entry name" value="HTH-TYPE TRANSCRIPTIONAL REPRESSOR CZRA"/>
    <property type="match status" value="1"/>
</dbReference>
<dbReference type="AlphaFoldDB" id="A0A369LJ58"/>
<proteinExistence type="predicted"/>
<dbReference type="PROSITE" id="PS50987">
    <property type="entry name" value="HTH_ARSR_2"/>
    <property type="match status" value="1"/>
</dbReference>
<accession>A0A369LJ58</accession>
<dbReference type="Pfam" id="PF01022">
    <property type="entry name" value="HTH_5"/>
    <property type="match status" value="1"/>
</dbReference>
<dbReference type="Proteomes" id="UP000253975">
    <property type="component" value="Unassembled WGS sequence"/>
</dbReference>
<keyword evidence="2" id="KW-0238">DNA-binding</keyword>
<dbReference type="GO" id="GO:0003700">
    <property type="term" value="F:DNA-binding transcription factor activity"/>
    <property type="evidence" value="ECO:0007669"/>
    <property type="project" value="InterPro"/>
</dbReference>
<protein>
    <submittedName>
        <fullName evidence="5">Transcriptional regulator</fullName>
    </submittedName>
</protein>
<evidence type="ECO:0000259" key="4">
    <source>
        <dbReference type="PROSITE" id="PS50987"/>
    </source>
</evidence>
<dbReference type="EMBL" id="PPTO01000007">
    <property type="protein sequence ID" value="RDB58719.1"/>
    <property type="molecule type" value="Genomic_DNA"/>
</dbReference>
<dbReference type="InterPro" id="IPR036388">
    <property type="entry name" value="WH-like_DNA-bd_sf"/>
</dbReference>
<dbReference type="InterPro" id="IPR036390">
    <property type="entry name" value="WH_DNA-bd_sf"/>
</dbReference>
<reference evidence="5 6" key="1">
    <citation type="journal article" date="2018" name="Elife">
        <title>Discovery and characterization of a prevalent human gut bacterial enzyme sufficient for the inactivation of a family of plant toxins.</title>
        <authorList>
            <person name="Koppel N."/>
            <person name="Bisanz J.E."/>
            <person name="Pandelia M.E."/>
            <person name="Turnbaugh P.J."/>
            <person name="Balskus E.P."/>
        </authorList>
    </citation>
    <scope>NUCLEOTIDE SEQUENCE [LARGE SCALE GENOMIC DNA]</scope>
    <source>
        <strain evidence="5 6">OB21 GAM31</strain>
    </source>
</reference>
<evidence type="ECO:0000256" key="3">
    <source>
        <dbReference type="ARBA" id="ARBA00023163"/>
    </source>
</evidence>
<dbReference type="InterPro" id="IPR051011">
    <property type="entry name" value="Metal_resp_trans_reg"/>
</dbReference>
<dbReference type="InterPro" id="IPR001845">
    <property type="entry name" value="HTH_ArsR_DNA-bd_dom"/>
</dbReference>
<keyword evidence="3" id="KW-0804">Transcription</keyword>
<evidence type="ECO:0000313" key="6">
    <source>
        <dbReference type="Proteomes" id="UP000253975"/>
    </source>
</evidence>
<dbReference type="SMART" id="SM00418">
    <property type="entry name" value="HTH_ARSR"/>
    <property type="match status" value="1"/>
</dbReference>
<dbReference type="CDD" id="cd00090">
    <property type="entry name" value="HTH_ARSR"/>
    <property type="match status" value="1"/>
</dbReference>
<gene>
    <name evidence="5" type="ORF">C1881_05425</name>
</gene>
<dbReference type="Gene3D" id="1.10.10.10">
    <property type="entry name" value="Winged helix-like DNA-binding domain superfamily/Winged helix DNA-binding domain"/>
    <property type="match status" value="1"/>
</dbReference>
<evidence type="ECO:0000256" key="1">
    <source>
        <dbReference type="ARBA" id="ARBA00023015"/>
    </source>
</evidence>
<dbReference type="GO" id="GO:0003677">
    <property type="term" value="F:DNA binding"/>
    <property type="evidence" value="ECO:0007669"/>
    <property type="project" value="UniProtKB-KW"/>
</dbReference>
<dbReference type="PANTHER" id="PTHR43132">
    <property type="entry name" value="ARSENICAL RESISTANCE OPERON REPRESSOR ARSR-RELATED"/>
    <property type="match status" value="1"/>
</dbReference>